<evidence type="ECO:0000256" key="13">
    <source>
        <dbReference type="ARBA" id="ARBA00023180"/>
    </source>
</evidence>
<reference evidence="20" key="1">
    <citation type="submission" date="2021-10" db="EMBL/GenBank/DDBJ databases">
        <title>Tropical sea cucumber genome reveals ecological adaptation and Cuvierian tubules defense mechanism.</title>
        <authorList>
            <person name="Chen T."/>
        </authorList>
    </citation>
    <scope>NUCLEOTIDE SEQUENCE</scope>
    <source>
        <strain evidence="20">Nanhai2018</strain>
        <tissue evidence="20">Muscle</tissue>
    </source>
</reference>
<dbReference type="GO" id="GO:0005975">
    <property type="term" value="P:carbohydrate metabolic process"/>
    <property type="evidence" value="ECO:0007669"/>
    <property type="project" value="InterPro"/>
</dbReference>
<evidence type="ECO:0000256" key="3">
    <source>
        <dbReference type="ARBA" id="ARBA00004922"/>
    </source>
</evidence>
<keyword evidence="7" id="KW-0812">Transmembrane</keyword>
<evidence type="ECO:0000256" key="5">
    <source>
        <dbReference type="ARBA" id="ARBA00022676"/>
    </source>
</evidence>
<dbReference type="Gene3D" id="3.90.550.10">
    <property type="entry name" value="Spore Coat Polysaccharide Biosynthesis Protein SpsA, Chain A"/>
    <property type="match status" value="1"/>
</dbReference>
<evidence type="ECO:0000256" key="10">
    <source>
        <dbReference type="ARBA" id="ARBA00022989"/>
    </source>
</evidence>
<dbReference type="GO" id="GO:0030166">
    <property type="term" value="P:proteoglycan biosynthetic process"/>
    <property type="evidence" value="ECO:0007669"/>
    <property type="project" value="TreeGrafter"/>
</dbReference>
<dbReference type="Pfam" id="PF02709">
    <property type="entry name" value="Glyco_transf_7C"/>
    <property type="match status" value="1"/>
</dbReference>
<name>A0A9Q1BI05_HOLLE</name>
<dbReference type="InterPro" id="IPR027995">
    <property type="entry name" value="Galactosyl_T_N"/>
</dbReference>
<evidence type="ECO:0000256" key="9">
    <source>
        <dbReference type="ARBA" id="ARBA00022968"/>
    </source>
</evidence>
<sequence length="338" mass="39610">MAQIRMKVSLTKLVAAFLLVVLVSMVMLATYNECDYTGMEQLTSHIRHLKDQIREQEMLLARVRQTGSESDHGLLPEKDPGDNENWGPHKLAILIPFRDRFEELMEFVPYMHKFLVRQKVRHRFYVINQMDHHRFNRASLINVGYIISRKDCDYIAMHDVDLLPRNNNLSYRYEVVENGPHHLASPALHPNYHYEKFVGGILLMQSQHFELVNGLSNTFWGWGREDDELYMRMEEAKLKISRPVGITTGYQSFFHIHDPTRRKRDRKRYGNQKLESFKRDTVTGVDTVLYEIRSTQELHIDGTPCTVLHVELECDVSVTPWCDPPPEPVRKPVPKKAR</sequence>
<evidence type="ECO:0000256" key="4">
    <source>
        <dbReference type="ARBA" id="ARBA00005735"/>
    </source>
</evidence>
<evidence type="ECO:0000256" key="2">
    <source>
        <dbReference type="ARBA" id="ARBA00004323"/>
    </source>
</evidence>
<dbReference type="EMBL" id="JAIZAY010000017">
    <property type="protein sequence ID" value="KAJ8026134.1"/>
    <property type="molecule type" value="Genomic_DNA"/>
</dbReference>
<feature type="coiled-coil region" evidence="17">
    <location>
        <begin position="39"/>
        <end position="66"/>
    </location>
</feature>
<evidence type="ECO:0000256" key="1">
    <source>
        <dbReference type="ARBA" id="ARBA00001936"/>
    </source>
</evidence>
<dbReference type="InterPro" id="IPR003859">
    <property type="entry name" value="Galactosyl_T"/>
</dbReference>
<keyword evidence="6 16" id="KW-0808">Transferase</keyword>
<evidence type="ECO:0000256" key="17">
    <source>
        <dbReference type="SAM" id="Coils"/>
    </source>
</evidence>
<evidence type="ECO:0000256" key="8">
    <source>
        <dbReference type="ARBA" id="ARBA00022723"/>
    </source>
</evidence>
<evidence type="ECO:0000256" key="15">
    <source>
        <dbReference type="ARBA" id="ARBA00051458"/>
    </source>
</evidence>
<feature type="domain" description="Galactosyltransferase C-terminal" evidence="18">
    <location>
        <begin position="182"/>
        <end position="255"/>
    </location>
</feature>
<accession>A0A9Q1BI05</accession>
<evidence type="ECO:0000259" key="19">
    <source>
        <dbReference type="Pfam" id="PF13733"/>
    </source>
</evidence>
<feature type="domain" description="Galactosyltransferase N-terminal" evidence="19">
    <location>
        <begin position="88"/>
        <end position="172"/>
    </location>
</feature>
<keyword evidence="13 16" id="KW-0325">Glycoprotein</keyword>
<dbReference type="SUPFAM" id="SSF53448">
    <property type="entry name" value="Nucleotide-diphospho-sugar transferases"/>
    <property type="match status" value="1"/>
</dbReference>
<comment type="subcellular location">
    <subcellularLocation>
        <location evidence="2">Golgi apparatus membrane</location>
        <topology evidence="2">Single-pass type II membrane protein</topology>
    </subcellularLocation>
</comment>
<keyword evidence="12" id="KW-0472">Membrane</keyword>
<comment type="catalytic activity">
    <reaction evidence="15">
        <text>3-O-(beta-D-xylosyl)-L-seryl-[protein] + UDP-alpha-D-galactose = 3-O-(beta-D-galactosyl-(1-&gt;4)-beta-D-xylosyl)-L-seryl-[protein] + UDP + H(+)</text>
        <dbReference type="Rhea" id="RHEA:15297"/>
        <dbReference type="Rhea" id="RHEA-COMP:12567"/>
        <dbReference type="Rhea" id="RHEA-COMP:12570"/>
        <dbReference type="ChEBI" id="CHEBI:15378"/>
        <dbReference type="ChEBI" id="CHEBI:58223"/>
        <dbReference type="ChEBI" id="CHEBI:66914"/>
        <dbReference type="ChEBI" id="CHEBI:132085"/>
        <dbReference type="ChEBI" id="CHEBI:132088"/>
        <dbReference type="EC" id="2.4.1.133"/>
    </reaction>
</comment>
<dbReference type="Pfam" id="PF13733">
    <property type="entry name" value="Glyco_transf_7N"/>
    <property type="match status" value="1"/>
</dbReference>
<dbReference type="PANTHER" id="PTHR19300:SF30">
    <property type="entry name" value="BETA-1,4-GALACTOSYLTRANSFERASE 7"/>
    <property type="match status" value="1"/>
</dbReference>
<keyword evidence="8" id="KW-0479">Metal-binding</keyword>
<dbReference type="PANTHER" id="PTHR19300">
    <property type="entry name" value="BETA-1,4-GALACTOSYLTRANSFERASE"/>
    <property type="match status" value="1"/>
</dbReference>
<evidence type="ECO:0000313" key="21">
    <source>
        <dbReference type="Proteomes" id="UP001152320"/>
    </source>
</evidence>
<dbReference type="GO" id="GO:0000139">
    <property type="term" value="C:Golgi membrane"/>
    <property type="evidence" value="ECO:0007669"/>
    <property type="project" value="UniProtKB-SubCell"/>
</dbReference>
<evidence type="ECO:0000256" key="11">
    <source>
        <dbReference type="ARBA" id="ARBA00023034"/>
    </source>
</evidence>
<comment type="similarity">
    <text evidence="4 16">Belongs to the glycosyltransferase 7 family.</text>
</comment>
<evidence type="ECO:0000256" key="12">
    <source>
        <dbReference type="ARBA" id="ARBA00023136"/>
    </source>
</evidence>
<evidence type="ECO:0000313" key="20">
    <source>
        <dbReference type="EMBL" id="KAJ8026134.1"/>
    </source>
</evidence>
<dbReference type="InterPro" id="IPR029044">
    <property type="entry name" value="Nucleotide-diphossugar_trans"/>
</dbReference>
<dbReference type="CDD" id="cd00899">
    <property type="entry name" value="b4GalT"/>
    <property type="match status" value="1"/>
</dbReference>
<dbReference type="OrthoDB" id="6020664at2759"/>
<evidence type="ECO:0000256" key="14">
    <source>
        <dbReference type="ARBA" id="ARBA00023211"/>
    </source>
</evidence>
<dbReference type="FunFam" id="3.90.550.10:FF:000062">
    <property type="entry name" value="beta-1,4-galactosyltransferase 7 isoform X1"/>
    <property type="match status" value="1"/>
</dbReference>
<keyword evidence="17" id="KW-0175">Coiled coil</keyword>
<keyword evidence="5 16" id="KW-0328">Glycosyltransferase</keyword>
<gene>
    <name evidence="20" type="ORF">HOLleu_33890</name>
</gene>
<keyword evidence="11" id="KW-0333">Golgi apparatus</keyword>
<dbReference type="GO" id="GO:0046872">
    <property type="term" value="F:metal ion binding"/>
    <property type="evidence" value="ECO:0007669"/>
    <property type="project" value="UniProtKB-KW"/>
</dbReference>
<dbReference type="Proteomes" id="UP001152320">
    <property type="component" value="Chromosome 17"/>
</dbReference>
<comment type="function">
    <text evidence="16">Catalyses the transfer of galactose onto proteins or lipids.</text>
</comment>
<evidence type="ECO:0000256" key="7">
    <source>
        <dbReference type="ARBA" id="ARBA00022692"/>
    </source>
</evidence>
<dbReference type="InterPro" id="IPR027791">
    <property type="entry name" value="Galactosyl_T_C"/>
</dbReference>
<comment type="caution">
    <text evidence="20">The sequence shown here is derived from an EMBL/GenBank/DDBJ whole genome shotgun (WGS) entry which is preliminary data.</text>
</comment>
<dbReference type="PRINTS" id="PR02050">
    <property type="entry name" value="B14GALTRFASE"/>
</dbReference>
<protein>
    <recommendedName>
        <fullName evidence="16">Beta-1,4-galactosyltransferase</fullName>
        <ecNumber evidence="16">2.4.1.-</ecNumber>
    </recommendedName>
</protein>
<evidence type="ECO:0000256" key="6">
    <source>
        <dbReference type="ARBA" id="ARBA00022679"/>
    </source>
</evidence>
<keyword evidence="9 16" id="KW-0735">Signal-anchor</keyword>
<evidence type="ECO:0000256" key="16">
    <source>
        <dbReference type="RuleBase" id="RU368121"/>
    </source>
</evidence>
<organism evidence="20 21">
    <name type="scientific">Holothuria leucospilota</name>
    <name type="common">Black long sea cucumber</name>
    <name type="synonym">Mertensiothuria leucospilota</name>
    <dbReference type="NCBI Taxonomy" id="206669"/>
    <lineage>
        <taxon>Eukaryota</taxon>
        <taxon>Metazoa</taxon>
        <taxon>Echinodermata</taxon>
        <taxon>Eleutherozoa</taxon>
        <taxon>Echinozoa</taxon>
        <taxon>Holothuroidea</taxon>
        <taxon>Aspidochirotacea</taxon>
        <taxon>Aspidochirotida</taxon>
        <taxon>Holothuriidae</taxon>
        <taxon>Holothuria</taxon>
    </lineage>
</organism>
<keyword evidence="10" id="KW-1133">Transmembrane helix</keyword>
<comment type="pathway">
    <text evidence="3 16">Protein modification; protein glycosylation.</text>
</comment>
<evidence type="ECO:0000259" key="18">
    <source>
        <dbReference type="Pfam" id="PF02709"/>
    </source>
</evidence>
<proteinExistence type="inferred from homology"/>
<keyword evidence="21" id="KW-1185">Reference proteome</keyword>
<comment type="cofactor">
    <cofactor evidence="1">
        <name>Mn(2+)</name>
        <dbReference type="ChEBI" id="CHEBI:29035"/>
    </cofactor>
</comment>
<dbReference type="EC" id="2.4.1.-" evidence="16"/>
<keyword evidence="14" id="KW-0464">Manganese</keyword>
<dbReference type="GO" id="GO:0046525">
    <property type="term" value="F:xylosylprotein 4-beta-galactosyltransferase activity"/>
    <property type="evidence" value="ECO:0007669"/>
    <property type="project" value="UniProtKB-EC"/>
</dbReference>
<dbReference type="AlphaFoldDB" id="A0A9Q1BI05"/>